<dbReference type="AlphaFoldDB" id="A0A9P0EXS1"/>
<dbReference type="Gene3D" id="3.30.470.20">
    <property type="entry name" value="ATP-grasp fold, B domain"/>
    <property type="match status" value="2"/>
</dbReference>
<dbReference type="Gene3D" id="3.50.30.10">
    <property type="entry name" value="Phosphohistidine domain"/>
    <property type="match status" value="1"/>
</dbReference>
<organism evidence="4 5">
    <name type="scientific">Bemisia tabaci</name>
    <name type="common">Sweetpotato whitefly</name>
    <name type="synonym">Aleurodes tabaci</name>
    <dbReference type="NCBI Taxonomy" id="7038"/>
    <lineage>
        <taxon>Eukaryota</taxon>
        <taxon>Metazoa</taxon>
        <taxon>Ecdysozoa</taxon>
        <taxon>Arthropoda</taxon>
        <taxon>Hexapoda</taxon>
        <taxon>Insecta</taxon>
        <taxon>Pterygota</taxon>
        <taxon>Neoptera</taxon>
        <taxon>Paraneoptera</taxon>
        <taxon>Hemiptera</taxon>
        <taxon>Sternorrhyncha</taxon>
        <taxon>Aleyrodoidea</taxon>
        <taxon>Aleyrodidae</taxon>
        <taxon>Aleyrodinae</taxon>
        <taxon>Bemisia</taxon>
    </lineage>
</organism>
<name>A0A9P0EXS1_BEMTA</name>
<evidence type="ECO:0000259" key="3">
    <source>
        <dbReference type="Pfam" id="PF01326"/>
    </source>
</evidence>
<evidence type="ECO:0008006" key="6">
    <source>
        <dbReference type="Google" id="ProtNLM"/>
    </source>
</evidence>
<comment type="similarity">
    <text evidence="1">Belongs to the PEP-utilizing enzyme family.</text>
</comment>
<dbReference type="Pfam" id="PF00391">
    <property type="entry name" value="PEP-utilizers"/>
    <property type="match status" value="1"/>
</dbReference>
<keyword evidence="5" id="KW-1185">Reference proteome</keyword>
<dbReference type="EMBL" id="OU963871">
    <property type="protein sequence ID" value="CAH0383607.1"/>
    <property type="molecule type" value="Genomic_DNA"/>
</dbReference>
<dbReference type="InterPro" id="IPR002192">
    <property type="entry name" value="PPDK_AMP/ATP-bd"/>
</dbReference>
<dbReference type="PANTHER" id="PTHR43615:SF1">
    <property type="entry name" value="PPDK_N DOMAIN-CONTAINING PROTEIN"/>
    <property type="match status" value="1"/>
</dbReference>
<feature type="domain" description="PEP-utilising enzyme mobile" evidence="2">
    <location>
        <begin position="1163"/>
        <end position="1233"/>
    </location>
</feature>
<dbReference type="GO" id="GO:0016301">
    <property type="term" value="F:kinase activity"/>
    <property type="evidence" value="ECO:0007669"/>
    <property type="project" value="InterPro"/>
</dbReference>
<dbReference type="InterPro" id="IPR013815">
    <property type="entry name" value="ATP_grasp_subdomain_1"/>
</dbReference>
<dbReference type="PANTHER" id="PTHR43615">
    <property type="entry name" value="PHOSPHOENOLPYRUVATE SYNTHASE-RELATED"/>
    <property type="match status" value="1"/>
</dbReference>
<accession>A0A9P0EXS1</accession>
<feature type="domain" description="Pyruvate phosphate dikinase AMP/ATP-binding" evidence="3">
    <location>
        <begin position="380"/>
        <end position="665"/>
    </location>
</feature>
<dbReference type="SUPFAM" id="SSF52009">
    <property type="entry name" value="Phosphohistidine domain"/>
    <property type="match status" value="1"/>
</dbReference>
<dbReference type="SUPFAM" id="SSF56059">
    <property type="entry name" value="Glutathione synthetase ATP-binding domain-like"/>
    <property type="match status" value="1"/>
</dbReference>
<dbReference type="InterPro" id="IPR008279">
    <property type="entry name" value="PEP-util_enz_mobile_dom"/>
</dbReference>
<dbReference type="InterPro" id="IPR036637">
    <property type="entry name" value="Phosphohistidine_dom_sf"/>
</dbReference>
<dbReference type="Pfam" id="PF01326">
    <property type="entry name" value="PPDK_N"/>
    <property type="match status" value="1"/>
</dbReference>
<dbReference type="GO" id="GO:0005524">
    <property type="term" value="F:ATP binding"/>
    <property type="evidence" value="ECO:0007669"/>
    <property type="project" value="InterPro"/>
</dbReference>
<evidence type="ECO:0000259" key="2">
    <source>
        <dbReference type="Pfam" id="PF00391"/>
    </source>
</evidence>
<evidence type="ECO:0000313" key="4">
    <source>
        <dbReference type="EMBL" id="CAH0383607.1"/>
    </source>
</evidence>
<reference evidence="4" key="1">
    <citation type="submission" date="2021-12" db="EMBL/GenBank/DDBJ databases">
        <authorList>
            <person name="King R."/>
        </authorList>
    </citation>
    <scope>NUCLEOTIDE SEQUENCE</scope>
</reference>
<dbReference type="KEGG" id="btab:109033754"/>
<dbReference type="Gene3D" id="3.30.1490.20">
    <property type="entry name" value="ATP-grasp fold, A domain"/>
    <property type="match status" value="1"/>
</dbReference>
<evidence type="ECO:0000313" key="5">
    <source>
        <dbReference type="Proteomes" id="UP001152759"/>
    </source>
</evidence>
<dbReference type="Proteomes" id="UP001152759">
    <property type="component" value="Chromosome 10"/>
</dbReference>
<protein>
    <recommendedName>
        <fullName evidence="6">Phosphoenolpyruvate synthase</fullName>
    </recommendedName>
</protein>
<gene>
    <name evidence="4" type="ORF">BEMITA_LOCUS3044</name>
</gene>
<proteinExistence type="inferred from homology"/>
<sequence>MILFLLGTLAVVALFFKFCSIKLTFSIRNFFSRTVPPLSLLPTETEILLEKPKPVLNRTQDPDSLLFFGASKTGVKIFAEIKRRQFNSAAIDFVLTLSDGTTLESCDSASCLLYCQNWSTNFLTFEVVESMKTWRIVYNGNLKNNQISPASSHHVKINLLWHAMSVPVFFRGNTFEPEYNVSSKSETTLREEFSGYEQWGTMVGIIQSKMSDGKYLEEEIRLQSFRRRSWRTVDHSKQLILIDEIGNKFSFFLTTGLLRKNKSDVCGHIQRTIRVQEYIKLSVLNYQESGAFKKLTFSDSRNNYSFIIKVANYTRDSIQFASWHSASEKGVGFQITPSLCEPDLIPDLSSLLRVYATECISNSTDLAVLPLNSAECCQVAIVGGKAASLAYMQIGKKHNFIKNALIPPGICLTTSTLEQHLETHPNLKNAVHALKDLGPDVSDAVVQEKCERITSIWASTPISAELSEILNRFLQPETRYAVRSSGIHEDGENISAAGQNETFLNVSGVSEISEAVKNCWASLFSFRSLKYRRQHGLPVVTSMGVIIQEMAPADAAGVMFSRDPVSGDPSLIVINATRGLGDAVVSGTVNPDYITVHRDGGSKFSIIDQRAGNRDSNPLCLTSAQIMELSKVCVDVERIFGFSCDIEWAVAKDKIFLLQARPITSTLVWSDFEIIHEFDTSFTEDDVQSTYNVGEIFPSATTPLTMTTFGLWINIVHHEHSSLKRINEVLYRYVPCGITFSHQRLLFDIQWLLLREFPKEVNRIHLIAQLIFAGKIFANEEIYTLAFRRFRSEKYLPKLLFGLAYFKMVLSQLWNSVFLSFFGTLRRDHMQKFEVVSSGEAFALLPEAYEHYAKALMQHIQVSAFTGLMETITVAVLTENENDFSNDTFSDMSLLMTTINKDVYSMRMPLLLEKFCTSMRKSCAVDQFCNIPPNMAHQFLKKTCPDAHLILEELIKDFGHRGISEMELMSDNWLTKPDSLIELLQRLVKNDSPPKTRVDSNEDLSFIIQSLKTPRKDFTRKLLKILTPIVRKTVELRELSKNELVATTHRLRVIYIALGNALTREGRIPDPSLIYFMSFPQLATIMHTTDSSILQKALRRKRLWPTMKSFIFPDVAIGWPQPTVRKVNLKPGTTSVKGMPVHLGEASGRACVVKSLDDCSQIRDGDILVTNSIDIGWSAYFPLLQGIVVEMGGIISHGVVVAREYGLPALVDATNATDIFNTGDAVYLDAKNGVLSKISC</sequence>
<evidence type="ECO:0000256" key="1">
    <source>
        <dbReference type="ARBA" id="ARBA00007837"/>
    </source>
</evidence>
<dbReference type="InterPro" id="IPR051549">
    <property type="entry name" value="PEP_Utilizing_Enz"/>
</dbReference>